<keyword evidence="7" id="KW-1185">Reference proteome</keyword>
<dbReference type="GO" id="GO:0000976">
    <property type="term" value="F:transcription cis-regulatory region binding"/>
    <property type="evidence" value="ECO:0007669"/>
    <property type="project" value="TreeGrafter"/>
</dbReference>
<proteinExistence type="inferred from homology"/>
<dbReference type="HOGENOM" id="CLU_039613_6_1_9"/>
<evidence type="ECO:0000256" key="2">
    <source>
        <dbReference type="ARBA" id="ARBA00023015"/>
    </source>
</evidence>
<keyword evidence="4" id="KW-0804">Transcription</keyword>
<evidence type="ECO:0000256" key="3">
    <source>
        <dbReference type="ARBA" id="ARBA00023125"/>
    </source>
</evidence>
<sequence>MNIDGFKYFHAVAKLKSISKVANASHISQSALSQQLFKIEENLGVTAFKRSNKGVELTPEGEIILKYSDKIIKLYENLLSELEKNKLEKNNLIIETTCLSASYIFPKLLPKLSLVFNNFSYDIANKTKSNIYSDLINNICDISIGSIELDDPDLSSIHLGNDELVLVSSSSSINNVNELPFLLLKDEVNIESYIKDLVNPENIILKTSSVHVITNYLLTTPSITLLPKLCVKEELFNGILKQVELKNFPYISYNIFLTYKKDALPLIKKNISFIEENIKLLLENT</sequence>
<dbReference type="InterPro" id="IPR036388">
    <property type="entry name" value="WH-like_DNA-bd_sf"/>
</dbReference>
<dbReference type="OrthoDB" id="119203at2"/>
<evidence type="ECO:0000313" key="6">
    <source>
        <dbReference type="EMBL" id="EKY23245.1"/>
    </source>
</evidence>
<organism evidence="6 7">
    <name type="scientific">Clostridium celatum DSM 1785</name>
    <dbReference type="NCBI Taxonomy" id="545697"/>
    <lineage>
        <taxon>Bacteria</taxon>
        <taxon>Bacillati</taxon>
        <taxon>Bacillota</taxon>
        <taxon>Clostridia</taxon>
        <taxon>Eubacteriales</taxon>
        <taxon>Clostridiaceae</taxon>
        <taxon>Clostridium</taxon>
    </lineage>
</organism>
<dbReference type="SUPFAM" id="SSF53850">
    <property type="entry name" value="Periplasmic binding protein-like II"/>
    <property type="match status" value="1"/>
</dbReference>
<dbReference type="STRING" id="545697.HMPREF0216_03030"/>
<comment type="caution">
    <text evidence="6">The sequence shown here is derived from an EMBL/GenBank/DDBJ whole genome shotgun (WGS) entry which is preliminary data.</text>
</comment>
<dbReference type="AlphaFoldDB" id="L1Q699"/>
<accession>L1Q699</accession>
<dbReference type="Gene3D" id="1.10.10.10">
    <property type="entry name" value="Winged helix-like DNA-binding domain superfamily/Winged helix DNA-binding domain"/>
    <property type="match status" value="1"/>
</dbReference>
<dbReference type="PROSITE" id="PS50931">
    <property type="entry name" value="HTH_LYSR"/>
    <property type="match status" value="1"/>
</dbReference>
<dbReference type="Pfam" id="PF03466">
    <property type="entry name" value="LysR_substrate"/>
    <property type="match status" value="1"/>
</dbReference>
<evidence type="ECO:0000256" key="1">
    <source>
        <dbReference type="ARBA" id="ARBA00009437"/>
    </source>
</evidence>
<dbReference type="RefSeq" id="WP_005215493.1">
    <property type="nucleotide sequence ID" value="NZ_KB291697.1"/>
</dbReference>
<dbReference type="InterPro" id="IPR005119">
    <property type="entry name" value="LysR_subst-bd"/>
</dbReference>
<evidence type="ECO:0000256" key="4">
    <source>
        <dbReference type="ARBA" id="ARBA00023163"/>
    </source>
</evidence>
<comment type="similarity">
    <text evidence="1">Belongs to the LysR transcriptional regulatory family.</text>
</comment>
<dbReference type="PANTHER" id="PTHR30126:SF64">
    <property type="entry name" value="HTH-TYPE TRANSCRIPTIONAL REGULATOR CITR"/>
    <property type="match status" value="1"/>
</dbReference>
<dbReference type="Proteomes" id="UP000010420">
    <property type="component" value="Unassembled WGS sequence"/>
</dbReference>
<dbReference type="eggNOG" id="COG0583">
    <property type="taxonomic scope" value="Bacteria"/>
</dbReference>
<dbReference type="InterPro" id="IPR036390">
    <property type="entry name" value="WH_DNA-bd_sf"/>
</dbReference>
<keyword evidence="2" id="KW-0805">Transcription regulation</keyword>
<dbReference type="SUPFAM" id="SSF46785">
    <property type="entry name" value="Winged helix' DNA-binding domain"/>
    <property type="match status" value="1"/>
</dbReference>
<dbReference type="PANTHER" id="PTHR30126">
    <property type="entry name" value="HTH-TYPE TRANSCRIPTIONAL REGULATOR"/>
    <property type="match status" value="1"/>
</dbReference>
<dbReference type="Gene3D" id="3.40.190.290">
    <property type="match status" value="1"/>
</dbReference>
<evidence type="ECO:0000259" key="5">
    <source>
        <dbReference type="PROSITE" id="PS50931"/>
    </source>
</evidence>
<dbReference type="GO" id="GO:0003700">
    <property type="term" value="F:DNA-binding transcription factor activity"/>
    <property type="evidence" value="ECO:0007669"/>
    <property type="project" value="InterPro"/>
</dbReference>
<dbReference type="Pfam" id="PF00126">
    <property type="entry name" value="HTH_1"/>
    <property type="match status" value="1"/>
</dbReference>
<evidence type="ECO:0000313" key="7">
    <source>
        <dbReference type="Proteomes" id="UP000010420"/>
    </source>
</evidence>
<protein>
    <submittedName>
        <fullName evidence="6">Transcriptional regulator, LysR family</fullName>
    </submittedName>
</protein>
<dbReference type="PATRIC" id="fig|545697.3.peg.2974"/>
<dbReference type="InterPro" id="IPR000847">
    <property type="entry name" value="LysR_HTH_N"/>
</dbReference>
<reference evidence="6 7" key="1">
    <citation type="submission" date="2012-05" db="EMBL/GenBank/DDBJ databases">
        <authorList>
            <person name="Weinstock G."/>
            <person name="Sodergren E."/>
            <person name="Lobos E.A."/>
            <person name="Fulton L."/>
            <person name="Fulton R."/>
            <person name="Courtney L."/>
            <person name="Fronick C."/>
            <person name="O'Laughlin M."/>
            <person name="Godfrey J."/>
            <person name="Wilson R.M."/>
            <person name="Miner T."/>
            <person name="Farmer C."/>
            <person name="Delehaunty K."/>
            <person name="Cordes M."/>
            <person name="Minx P."/>
            <person name="Tomlinson C."/>
            <person name="Chen J."/>
            <person name="Wollam A."/>
            <person name="Pepin K.H."/>
            <person name="Bhonagiri V."/>
            <person name="Zhang X."/>
            <person name="Suruliraj S."/>
            <person name="Warren W."/>
            <person name="Mitreva M."/>
            <person name="Mardis E.R."/>
            <person name="Wilson R.K."/>
        </authorList>
    </citation>
    <scope>NUCLEOTIDE SEQUENCE [LARGE SCALE GENOMIC DNA]</scope>
    <source>
        <strain evidence="6 7">DSM 1785</strain>
    </source>
</reference>
<feature type="domain" description="HTH lysR-type" evidence="5">
    <location>
        <begin position="1"/>
        <end position="58"/>
    </location>
</feature>
<dbReference type="EMBL" id="AMEZ01000110">
    <property type="protein sequence ID" value="EKY23245.1"/>
    <property type="molecule type" value="Genomic_DNA"/>
</dbReference>
<name>L1Q699_9CLOT</name>
<keyword evidence="3" id="KW-0238">DNA-binding</keyword>
<gene>
    <name evidence="6" type="ORF">HMPREF0216_03030</name>
</gene>